<evidence type="ECO:0000256" key="7">
    <source>
        <dbReference type="SAM" id="Phobius"/>
    </source>
</evidence>
<evidence type="ECO:0000313" key="8">
    <source>
        <dbReference type="EMBL" id="PTB22407.1"/>
    </source>
</evidence>
<dbReference type="SUPFAM" id="SSF103473">
    <property type="entry name" value="MFS general substrate transporter"/>
    <property type="match status" value="1"/>
</dbReference>
<accession>A0A2T3Y0W0</accession>
<dbReference type="PANTHER" id="PTHR43266">
    <property type="entry name" value="MACROLIDE-EFFLUX PROTEIN"/>
    <property type="match status" value="1"/>
</dbReference>
<feature type="transmembrane region" description="Helical" evidence="7">
    <location>
        <begin position="264"/>
        <end position="284"/>
    </location>
</feature>
<evidence type="ECO:0000313" key="9">
    <source>
        <dbReference type="Proteomes" id="UP000240638"/>
    </source>
</evidence>
<keyword evidence="3" id="KW-1003">Cell membrane</keyword>
<evidence type="ECO:0000256" key="3">
    <source>
        <dbReference type="ARBA" id="ARBA00022475"/>
    </source>
</evidence>
<proteinExistence type="predicted"/>
<feature type="transmembrane region" description="Helical" evidence="7">
    <location>
        <begin position="354"/>
        <end position="376"/>
    </location>
</feature>
<dbReference type="RefSeq" id="WP_107148789.1">
    <property type="nucleotide sequence ID" value="NZ_PYUC01000001.1"/>
</dbReference>
<keyword evidence="2" id="KW-0813">Transport</keyword>
<dbReference type="Proteomes" id="UP000240638">
    <property type="component" value="Unassembled WGS sequence"/>
</dbReference>
<dbReference type="InterPro" id="IPR036259">
    <property type="entry name" value="MFS_trans_sf"/>
</dbReference>
<evidence type="ECO:0000256" key="5">
    <source>
        <dbReference type="ARBA" id="ARBA00022989"/>
    </source>
</evidence>
<evidence type="ECO:0000256" key="2">
    <source>
        <dbReference type="ARBA" id="ARBA00022448"/>
    </source>
</evidence>
<feature type="transmembrane region" description="Helical" evidence="7">
    <location>
        <begin position="45"/>
        <end position="64"/>
    </location>
</feature>
<dbReference type="Gene3D" id="1.20.1250.20">
    <property type="entry name" value="MFS general substrate transporter like domains"/>
    <property type="match status" value="1"/>
</dbReference>
<comment type="subcellular location">
    <subcellularLocation>
        <location evidence="1">Cell membrane</location>
        <topology evidence="1">Multi-pass membrane protein</topology>
    </subcellularLocation>
</comment>
<keyword evidence="5 7" id="KW-1133">Transmembrane helix</keyword>
<gene>
    <name evidence="8" type="ORF">C9I57_01005</name>
</gene>
<comment type="caution">
    <text evidence="8">The sequence shown here is derived from an EMBL/GenBank/DDBJ whole genome shotgun (WGS) entry which is preliminary data.</text>
</comment>
<dbReference type="CDD" id="cd06173">
    <property type="entry name" value="MFS_MefA_like"/>
    <property type="match status" value="1"/>
</dbReference>
<name>A0A2T3Y0W0_9BURK</name>
<feature type="transmembrane region" description="Helical" evidence="7">
    <location>
        <begin position="296"/>
        <end position="314"/>
    </location>
</feature>
<feature type="transmembrane region" description="Helical" evidence="7">
    <location>
        <begin position="382"/>
        <end position="400"/>
    </location>
</feature>
<reference evidence="8 9" key="1">
    <citation type="submission" date="2018-03" db="EMBL/GenBank/DDBJ databases">
        <title>Whole genome analyses suggest that Burkholderia sensu lato contains two further novel genera in the rhizoxinica-symbiotica group Mycetohabitans gen. nov., and Trinickia gen. nov.: implications for the evolution of diazotrophy and nodulation in the Burkholderiaceae.</title>
        <authorList>
            <person name="Estrada De Los Santos P."/>
            <person name="Palmer M."/>
            <person name="Chavez-Ramirez B."/>
            <person name="Steenkamp E.T."/>
            <person name="Hirsch A.M."/>
            <person name="Manyaka P."/>
            <person name="Maluk M."/>
            <person name="Lafos M."/>
            <person name="Crook M."/>
            <person name="Gross E."/>
            <person name="Simon M.F."/>
            <person name="Bueno Dos Reis Junior F."/>
            <person name="Poole P.S."/>
            <person name="Venter S.N."/>
            <person name="James E.K."/>
        </authorList>
    </citation>
    <scope>NUCLEOTIDE SEQUENCE [LARGE SCALE GENOMIC DNA]</scope>
    <source>
        <strain evidence="8 9">JPY-366</strain>
    </source>
</reference>
<organism evidence="8 9">
    <name type="scientific">Trinickia symbiotica</name>
    <dbReference type="NCBI Taxonomy" id="863227"/>
    <lineage>
        <taxon>Bacteria</taxon>
        <taxon>Pseudomonadati</taxon>
        <taxon>Pseudomonadota</taxon>
        <taxon>Betaproteobacteria</taxon>
        <taxon>Burkholderiales</taxon>
        <taxon>Burkholderiaceae</taxon>
        <taxon>Trinickia</taxon>
    </lineage>
</organism>
<evidence type="ECO:0000256" key="6">
    <source>
        <dbReference type="ARBA" id="ARBA00023136"/>
    </source>
</evidence>
<protein>
    <submittedName>
        <fullName evidence="8">MFS transporter</fullName>
    </submittedName>
</protein>
<evidence type="ECO:0000256" key="1">
    <source>
        <dbReference type="ARBA" id="ARBA00004651"/>
    </source>
</evidence>
<dbReference type="AlphaFoldDB" id="A0A2T3Y0W0"/>
<dbReference type="EMBL" id="PYUC01000001">
    <property type="protein sequence ID" value="PTB22407.1"/>
    <property type="molecule type" value="Genomic_DNA"/>
</dbReference>
<dbReference type="InterPro" id="IPR010290">
    <property type="entry name" value="TM_effector"/>
</dbReference>
<keyword evidence="6 7" id="KW-0472">Membrane</keyword>
<dbReference type="PANTHER" id="PTHR43266:SF2">
    <property type="entry name" value="MAJOR FACILITATOR SUPERFAMILY (MFS) PROFILE DOMAIN-CONTAINING PROTEIN"/>
    <property type="match status" value="1"/>
</dbReference>
<sequence>MIVMLRRERAFSVLLSGNVLSQIGDGVHEFIFIIAVLEAANNDVALAGLVYFFRFIPYLVLGPLGGALSDRVSRRALMLGADIARMSITGCFCVLLANDRAGLASLAAIGMSMTSFRTLFQPAFQGTIRSLVRTEHLPAANGATQLAAEIGSLVGPALGGLALSATANAGFVLALDAATYLLSSACILLAAAAAKPAESDPETRSATLTVRGLYGDFLQNLREVMIARDLLVTIACSALCILFVGAALRILIPSMLKGASYSESAIGYAMSAIAFGAIVGAALCSKIVSDFSTRTLMLCWCAYGLALALLPAGISSASVIFSGCFILGSFGAFVDVILPTNIQKLSTGGNLGKNFSLFSTLANTGEALSGGFAGALTSHASTSFSITIIGIIVASIAYAGKLKAKSMATHV</sequence>
<keyword evidence="4 7" id="KW-0812">Transmembrane</keyword>
<dbReference type="Pfam" id="PF05977">
    <property type="entry name" value="MFS_3"/>
    <property type="match status" value="1"/>
</dbReference>
<evidence type="ECO:0000256" key="4">
    <source>
        <dbReference type="ARBA" id="ARBA00022692"/>
    </source>
</evidence>
<feature type="transmembrane region" description="Helical" evidence="7">
    <location>
        <begin position="320"/>
        <end position="342"/>
    </location>
</feature>
<dbReference type="GO" id="GO:0005886">
    <property type="term" value="C:plasma membrane"/>
    <property type="evidence" value="ECO:0007669"/>
    <property type="project" value="UniProtKB-SubCell"/>
</dbReference>
<feature type="transmembrane region" description="Helical" evidence="7">
    <location>
        <begin position="230"/>
        <end position="252"/>
    </location>
</feature>